<sequence>MSDLVSSGSMPVALLVAALAGLVSFASPCVLPLVPGYLGYVTGLGGPSLEQRRRSRMVTGAALFVAGFTVVFVIMTVTFSLLAQQLIGHQDALLRVLGVVVIALGLLFIGVLPGSGRMAKPSWRPTAGLVGAPVLGAIFAIGWTPCTSPTLAAVIALATGEGGGAARGVALAVAYSLGLGIPFVLVALGYSRAATSLGWMRRHQRQLQLAGGTLLVVIGVLMVTGVWGDLMSRLSNQILSFEVPV</sequence>
<evidence type="ECO:0000313" key="9">
    <source>
        <dbReference type="Proteomes" id="UP001596189"/>
    </source>
</evidence>
<evidence type="ECO:0000313" key="8">
    <source>
        <dbReference type="EMBL" id="MFC6007758.1"/>
    </source>
</evidence>
<evidence type="ECO:0000256" key="6">
    <source>
        <dbReference type="SAM" id="Phobius"/>
    </source>
</evidence>
<dbReference type="InterPro" id="IPR003834">
    <property type="entry name" value="Cyt_c_assmbl_TM_dom"/>
</dbReference>
<evidence type="ECO:0000256" key="2">
    <source>
        <dbReference type="ARBA" id="ARBA00006143"/>
    </source>
</evidence>
<keyword evidence="9" id="KW-1185">Reference proteome</keyword>
<proteinExistence type="inferred from homology"/>
<accession>A0ABW1JGE8</accession>
<feature type="transmembrane region" description="Helical" evidence="6">
    <location>
        <begin position="165"/>
        <end position="188"/>
    </location>
</feature>
<feature type="transmembrane region" description="Helical" evidence="6">
    <location>
        <begin position="93"/>
        <end position="114"/>
    </location>
</feature>
<evidence type="ECO:0000259" key="7">
    <source>
        <dbReference type="Pfam" id="PF02683"/>
    </source>
</evidence>
<dbReference type="RefSeq" id="WP_345715561.1">
    <property type="nucleotide sequence ID" value="NZ_BAABFP010000002.1"/>
</dbReference>
<dbReference type="InterPro" id="IPR051790">
    <property type="entry name" value="Cytochrome_c-biogenesis_DsbD"/>
</dbReference>
<keyword evidence="5 6" id="KW-0472">Membrane</keyword>
<evidence type="ECO:0000256" key="5">
    <source>
        <dbReference type="ARBA" id="ARBA00023136"/>
    </source>
</evidence>
<dbReference type="EMBL" id="JBHSRD010000004">
    <property type="protein sequence ID" value="MFC6007758.1"/>
    <property type="molecule type" value="Genomic_DNA"/>
</dbReference>
<dbReference type="PANTHER" id="PTHR31272">
    <property type="entry name" value="CYTOCHROME C-TYPE BIOGENESIS PROTEIN HI_1454-RELATED"/>
    <property type="match status" value="1"/>
</dbReference>
<dbReference type="PANTHER" id="PTHR31272:SF4">
    <property type="entry name" value="CYTOCHROME C-TYPE BIOGENESIS PROTEIN HI_1454-RELATED"/>
    <property type="match status" value="1"/>
</dbReference>
<organism evidence="8 9">
    <name type="scientific">Angustibacter luteus</name>
    <dbReference type="NCBI Taxonomy" id="658456"/>
    <lineage>
        <taxon>Bacteria</taxon>
        <taxon>Bacillati</taxon>
        <taxon>Actinomycetota</taxon>
        <taxon>Actinomycetes</taxon>
        <taxon>Kineosporiales</taxon>
        <taxon>Kineosporiaceae</taxon>
    </lineage>
</organism>
<feature type="transmembrane region" description="Helical" evidence="6">
    <location>
        <begin position="12"/>
        <end position="40"/>
    </location>
</feature>
<feature type="transmembrane region" description="Helical" evidence="6">
    <location>
        <begin position="209"/>
        <end position="227"/>
    </location>
</feature>
<feature type="transmembrane region" description="Helical" evidence="6">
    <location>
        <begin position="61"/>
        <end position="87"/>
    </location>
</feature>
<comment type="similarity">
    <text evidence="2">Belongs to the DsbD family.</text>
</comment>
<feature type="domain" description="Cytochrome C biogenesis protein transmembrane" evidence="7">
    <location>
        <begin position="13"/>
        <end position="223"/>
    </location>
</feature>
<gene>
    <name evidence="8" type="ORF">ACFQDO_11515</name>
</gene>
<keyword evidence="3 6" id="KW-0812">Transmembrane</keyword>
<protein>
    <submittedName>
        <fullName evidence="8">Cytochrome c biogenesis CcdA family protein</fullName>
    </submittedName>
</protein>
<dbReference type="Proteomes" id="UP001596189">
    <property type="component" value="Unassembled WGS sequence"/>
</dbReference>
<name>A0ABW1JGE8_9ACTN</name>
<feature type="transmembrane region" description="Helical" evidence="6">
    <location>
        <begin position="126"/>
        <end position="145"/>
    </location>
</feature>
<reference evidence="9" key="1">
    <citation type="journal article" date="2019" name="Int. J. Syst. Evol. Microbiol.">
        <title>The Global Catalogue of Microorganisms (GCM) 10K type strain sequencing project: providing services to taxonomists for standard genome sequencing and annotation.</title>
        <authorList>
            <consortium name="The Broad Institute Genomics Platform"/>
            <consortium name="The Broad Institute Genome Sequencing Center for Infectious Disease"/>
            <person name="Wu L."/>
            <person name="Ma J."/>
        </authorList>
    </citation>
    <scope>NUCLEOTIDE SEQUENCE [LARGE SCALE GENOMIC DNA]</scope>
    <source>
        <strain evidence="9">KACC 14249</strain>
    </source>
</reference>
<evidence type="ECO:0000256" key="3">
    <source>
        <dbReference type="ARBA" id="ARBA00022692"/>
    </source>
</evidence>
<comment type="subcellular location">
    <subcellularLocation>
        <location evidence="1">Membrane</location>
        <topology evidence="1">Multi-pass membrane protein</topology>
    </subcellularLocation>
</comment>
<comment type="caution">
    <text evidence="8">The sequence shown here is derived from an EMBL/GenBank/DDBJ whole genome shotgun (WGS) entry which is preliminary data.</text>
</comment>
<keyword evidence="4 6" id="KW-1133">Transmembrane helix</keyword>
<evidence type="ECO:0000256" key="4">
    <source>
        <dbReference type="ARBA" id="ARBA00022989"/>
    </source>
</evidence>
<dbReference type="Pfam" id="PF02683">
    <property type="entry name" value="DsbD_TM"/>
    <property type="match status" value="1"/>
</dbReference>
<evidence type="ECO:0000256" key="1">
    <source>
        <dbReference type="ARBA" id="ARBA00004141"/>
    </source>
</evidence>